<feature type="domain" description="HD" evidence="1">
    <location>
        <begin position="356"/>
        <end position="441"/>
    </location>
</feature>
<dbReference type="Gene3D" id="2.60.120.620">
    <property type="entry name" value="q2cbj1_9rhob like domain"/>
    <property type="match status" value="1"/>
</dbReference>
<evidence type="ECO:0000313" key="5">
    <source>
        <dbReference type="Proteomes" id="UP000662466"/>
    </source>
</evidence>
<dbReference type="Pfam" id="PF05721">
    <property type="entry name" value="PhyH"/>
    <property type="match status" value="1"/>
</dbReference>
<evidence type="ECO:0000313" key="2">
    <source>
        <dbReference type="EMBL" id="KAF7118956.1"/>
    </source>
</evidence>
<dbReference type="InterPro" id="IPR006674">
    <property type="entry name" value="HD_domain"/>
</dbReference>
<sequence length="525" mass="59080">MDNYYYPLKEEQIQSYKEKGYLLVEGFLNVAEVQLLQQWSQEVYGLPRTPEVPWMPYEEVNAYGQRVLCRTENFANSHTGFGSFLRGQRVLSVLEQLATEEMLLFKEKINYKLAGSGGFDPHIDANAYTHVKDIKHLTVLAAVDDMNAENGGLEVVNGSHLMDIPLGRDRCIEESWVESHEWTPCNLKPGEGNSTDSISTAYQSTIGDILIFGSYLAHRSGANRSTKDRRAIYATFNRKAEGDLHDQYYEDRRKLWPATHMRKEGESYEEGRARYAFGSPMLTVDGPFDELQHISSYTPSSWQVNLSTLYPQEHTLLLHLQTTMTQPTPLQKAQHLIDCLEKHGQGDYIGESISQLEHSLQAAHQAKQEGATNELILAALLHDIGQIIPLDSTREIKLRMQTDNNTQSVGRIGHETLGAEYLRALGFSETVCRLVASHVPAKRYLTAVDSAYYDSLSAASKKSLEFQGGPFTGMELAAFEADPLREEMVMLRLWDDRAKVQGVEEVTPRAGEYLGLIVGHLEGTL</sequence>
<evidence type="ECO:0000259" key="1">
    <source>
        <dbReference type="Pfam" id="PF01966"/>
    </source>
</evidence>
<dbReference type="Gene3D" id="1.10.3210.10">
    <property type="entry name" value="Hypothetical protein af1432"/>
    <property type="match status" value="1"/>
</dbReference>
<dbReference type="InterPro" id="IPR052567">
    <property type="entry name" value="OP_Dioxygenase"/>
</dbReference>
<reference evidence="3" key="1">
    <citation type="submission" date="2020-06" db="EMBL/GenBank/DDBJ databases">
        <title>Draft genome sequences of strains closely related to Aspergillus parafelis and Aspergillus hiratsukae.</title>
        <authorList>
            <person name="Dos Santos R.A.C."/>
            <person name="Rivero-Menendez O."/>
            <person name="Steenwyk J.L."/>
            <person name="Mead M.E."/>
            <person name="Goldman G.H."/>
            <person name="Alastruey-Izquierdo A."/>
            <person name="Rokas A."/>
        </authorList>
    </citation>
    <scope>NUCLEOTIDE SEQUENCE</scope>
    <source>
        <strain evidence="2">CNM-CM5793</strain>
        <strain evidence="3">CNM-CM6106</strain>
    </source>
</reference>
<dbReference type="PANTHER" id="PTHR40202">
    <property type="match status" value="1"/>
</dbReference>
<proteinExistence type="predicted"/>
<dbReference type="Proteomes" id="UP000662466">
    <property type="component" value="Unassembled WGS sequence"/>
</dbReference>
<evidence type="ECO:0000313" key="3">
    <source>
        <dbReference type="EMBL" id="KAF7160427.1"/>
    </source>
</evidence>
<dbReference type="Proteomes" id="UP000630445">
    <property type="component" value="Unassembled WGS sequence"/>
</dbReference>
<dbReference type="SUPFAM" id="SSF51197">
    <property type="entry name" value="Clavaminate synthase-like"/>
    <property type="match status" value="1"/>
</dbReference>
<dbReference type="NCBIfam" id="TIGR00277">
    <property type="entry name" value="HDIG"/>
    <property type="match status" value="1"/>
</dbReference>
<evidence type="ECO:0000313" key="4">
    <source>
        <dbReference type="Proteomes" id="UP000630445"/>
    </source>
</evidence>
<comment type="caution">
    <text evidence="3">The sequence shown here is derived from an EMBL/GenBank/DDBJ whole genome shotgun (WGS) entry which is preliminary data.</text>
</comment>
<dbReference type="InterPro" id="IPR003607">
    <property type="entry name" value="HD/PDEase_dom"/>
</dbReference>
<dbReference type="OrthoDB" id="445007at2759"/>
<gene>
    <name evidence="2" type="ORF">CNMCM5793_008594</name>
    <name evidence="3" type="ORF">CNMCM6106_007907</name>
</gene>
<dbReference type="SUPFAM" id="SSF109604">
    <property type="entry name" value="HD-domain/PDEase-like"/>
    <property type="match status" value="1"/>
</dbReference>
<accession>A0A8H6PU06</accession>
<name>A0A8H6PU06_9EURO</name>
<dbReference type="CDD" id="cd00077">
    <property type="entry name" value="HDc"/>
    <property type="match status" value="1"/>
</dbReference>
<dbReference type="EMBL" id="JACBAF010002261">
    <property type="protein sequence ID" value="KAF7160427.1"/>
    <property type="molecule type" value="Genomic_DNA"/>
</dbReference>
<dbReference type="Pfam" id="PF01966">
    <property type="entry name" value="HD"/>
    <property type="match status" value="1"/>
</dbReference>
<dbReference type="EMBL" id="JACBAD010002055">
    <property type="protein sequence ID" value="KAF7118956.1"/>
    <property type="molecule type" value="Genomic_DNA"/>
</dbReference>
<protein>
    <recommendedName>
        <fullName evidence="1">HD domain-containing protein</fullName>
    </recommendedName>
</protein>
<keyword evidence="4" id="KW-1185">Reference proteome</keyword>
<dbReference type="InterPro" id="IPR008775">
    <property type="entry name" value="Phytyl_CoA_dOase-like"/>
</dbReference>
<dbReference type="InterPro" id="IPR006675">
    <property type="entry name" value="HDIG_dom"/>
</dbReference>
<organism evidence="3 5">
    <name type="scientific">Aspergillus hiratsukae</name>
    <dbReference type="NCBI Taxonomy" id="1194566"/>
    <lineage>
        <taxon>Eukaryota</taxon>
        <taxon>Fungi</taxon>
        <taxon>Dikarya</taxon>
        <taxon>Ascomycota</taxon>
        <taxon>Pezizomycotina</taxon>
        <taxon>Eurotiomycetes</taxon>
        <taxon>Eurotiomycetidae</taxon>
        <taxon>Eurotiales</taxon>
        <taxon>Aspergillaceae</taxon>
        <taxon>Aspergillus</taxon>
        <taxon>Aspergillus subgen. Fumigati</taxon>
    </lineage>
</organism>
<dbReference type="AlphaFoldDB" id="A0A8H6PU06"/>
<dbReference type="PANTHER" id="PTHR40202:SF1">
    <property type="entry name" value="HD DOMAIN-CONTAINING PROTEIN"/>
    <property type="match status" value="1"/>
</dbReference>